<dbReference type="SUPFAM" id="SSF54373">
    <property type="entry name" value="FAD-linked reductases, C-terminal domain"/>
    <property type="match status" value="1"/>
</dbReference>
<keyword evidence="2" id="KW-0560">Oxidoreductase</keyword>
<dbReference type="PANTHER" id="PTHR13847:SF280">
    <property type="entry name" value="D-AMINO ACID DEHYDROGENASE"/>
    <property type="match status" value="1"/>
</dbReference>
<dbReference type="NCBIfam" id="NF001933">
    <property type="entry name" value="PRK00711.1"/>
    <property type="match status" value="1"/>
</dbReference>
<evidence type="ECO:0000313" key="4">
    <source>
        <dbReference type="EMBL" id="AMP03024.1"/>
    </source>
</evidence>
<dbReference type="Gene3D" id="3.30.9.10">
    <property type="entry name" value="D-Amino Acid Oxidase, subunit A, domain 2"/>
    <property type="match status" value="1"/>
</dbReference>
<dbReference type="EMBL" id="CP013234">
    <property type="protein sequence ID" value="AMP03024.1"/>
    <property type="molecule type" value="Genomic_DNA"/>
</dbReference>
<proteinExistence type="inferred from homology"/>
<gene>
    <name evidence="4" type="ORF">CPter91_0629</name>
</gene>
<evidence type="ECO:0000259" key="3">
    <source>
        <dbReference type="Pfam" id="PF01266"/>
    </source>
</evidence>
<dbReference type="Pfam" id="PF01266">
    <property type="entry name" value="DAO"/>
    <property type="match status" value="1"/>
</dbReference>
<dbReference type="OrthoDB" id="18526at2"/>
<dbReference type="SUPFAM" id="SSF51905">
    <property type="entry name" value="FAD/NAD(P)-binding domain"/>
    <property type="match status" value="1"/>
</dbReference>
<dbReference type="InterPro" id="IPR036188">
    <property type="entry name" value="FAD/NAD-bd_sf"/>
</dbReference>
<sequence length="422" mass="45088">MHICVLGAGIIGVTSAYRLLEAGHTVTLVDAAAQPGSQTSLGNGAQLSYSYVAPLADPSVWTHWPEYLLSADSPLTLRPKMDTAQWRWLLKFLGACNSKRVRQTTIDLLQLSSFSRDQLRQLTAAVPLDFQHRTAGKLVLYSHAKGLEGARRQIAFQAQHGCQQEIIDHDRCLQIEPALAGAKRDWVGGVYTPSEEAGDCAKFCQQLVAAMAQQPGFRFAHSQRIGKLEMRDGALRAVHAGAEKIEAEAFVLALGADSAGFARQAGFSLPLYPLKGYSITVPLHDASHQAAAPQVSITDLAKKIVYARLGDRLRVAGRVELVGMDRSIPAAAIDELKRGVGELFPGCADLADSAALSPWTGFRPATPSGVPIVGASPLKKLYLNVGHGSLGWTLAHGSASLLAQLIAGKATTIDASPFAYHS</sequence>
<dbReference type="GO" id="GO:0055130">
    <property type="term" value="P:D-alanine catabolic process"/>
    <property type="evidence" value="ECO:0007669"/>
    <property type="project" value="TreeGrafter"/>
</dbReference>
<dbReference type="GO" id="GO:0005737">
    <property type="term" value="C:cytoplasm"/>
    <property type="evidence" value="ECO:0007669"/>
    <property type="project" value="TreeGrafter"/>
</dbReference>
<evidence type="ECO:0000313" key="5">
    <source>
        <dbReference type="Proteomes" id="UP000074561"/>
    </source>
</evidence>
<dbReference type="STRING" id="279113.CPter91_0629"/>
<dbReference type="InterPro" id="IPR006076">
    <property type="entry name" value="FAD-dep_OxRdtase"/>
</dbReference>
<dbReference type="RefSeq" id="WP_061936713.1">
    <property type="nucleotide sequence ID" value="NZ_CP013234.1"/>
</dbReference>
<dbReference type="PATRIC" id="fig|279113.9.peg.637"/>
<dbReference type="Proteomes" id="UP000074561">
    <property type="component" value="Chromosome"/>
</dbReference>
<dbReference type="GO" id="GO:0008718">
    <property type="term" value="F:D-amino-acid dehydrogenase activity"/>
    <property type="evidence" value="ECO:0007669"/>
    <property type="project" value="TreeGrafter"/>
</dbReference>
<name>A0A127PZ40_9BURK</name>
<dbReference type="GO" id="GO:0005886">
    <property type="term" value="C:plasma membrane"/>
    <property type="evidence" value="ECO:0007669"/>
    <property type="project" value="TreeGrafter"/>
</dbReference>
<dbReference type="AlphaFoldDB" id="A0A127PZ40"/>
<comment type="similarity">
    <text evidence="1">Belongs to the DadA oxidoreductase family.</text>
</comment>
<dbReference type="PANTHER" id="PTHR13847">
    <property type="entry name" value="SARCOSINE DEHYDROGENASE-RELATED"/>
    <property type="match status" value="1"/>
</dbReference>
<reference evidence="4 5" key="1">
    <citation type="submission" date="2015-11" db="EMBL/GenBank/DDBJ databases">
        <title>Exploring the genomic traits of fungus-feeding bacterial genus Collimonas.</title>
        <authorList>
            <person name="Song C."/>
            <person name="Schmidt R."/>
            <person name="de Jager V."/>
            <person name="Krzyzanowska D."/>
            <person name="Jongedijk E."/>
            <person name="Cankar K."/>
            <person name="Beekwilder J."/>
            <person name="van Veen A."/>
            <person name="de Boer W."/>
            <person name="van Veen J.A."/>
            <person name="Garbeva P."/>
        </authorList>
    </citation>
    <scope>NUCLEOTIDE SEQUENCE [LARGE SCALE GENOMIC DNA]</scope>
    <source>
        <strain evidence="4 5">Ter91</strain>
    </source>
</reference>
<feature type="domain" description="FAD dependent oxidoreductase" evidence="3">
    <location>
        <begin position="3"/>
        <end position="405"/>
    </location>
</feature>
<dbReference type="KEGG" id="cpra:CPter91_0629"/>
<dbReference type="Gene3D" id="3.50.50.60">
    <property type="entry name" value="FAD/NAD(P)-binding domain"/>
    <property type="match status" value="2"/>
</dbReference>
<accession>A0A127PZ40</accession>
<evidence type="ECO:0000256" key="2">
    <source>
        <dbReference type="ARBA" id="ARBA00023002"/>
    </source>
</evidence>
<organism evidence="4 5">
    <name type="scientific">Collimonas pratensis</name>
    <dbReference type="NCBI Taxonomy" id="279113"/>
    <lineage>
        <taxon>Bacteria</taxon>
        <taxon>Pseudomonadati</taxon>
        <taxon>Pseudomonadota</taxon>
        <taxon>Betaproteobacteria</taxon>
        <taxon>Burkholderiales</taxon>
        <taxon>Oxalobacteraceae</taxon>
        <taxon>Collimonas</taxon>
    </lineage>
</organism>
<evidence type="ECO:0000256" key="1">
    <source>
        <dbReference type="ARBA" id="ARBA00009410"/>
    </source>
</evidence>
<protein>
    <submittedName>
        <fullName evidence="4">NAD(P)-binding Rossmann-like domain protein</fullName>
    </submittedName>
</protein>